<sequence length="454" mass="52519">MMDEERRYAWIEMFRRGDNPTSYDHIGVKECFNEFFEGVMQIDRGKDIQRYYRISLHLIMFLTIQQVIKEELEGKKEISPEDQAILELRPQAIFWPATQNMPKPFIFTKVPPLSIPEENLRNIKEIAKEIAGIMGAPDVSPPRKAQYKILLRIIRGEDALTKHVFLEDDFSIDTIQPVFKLFMRYKHNRIIDKFFRQYEIAYFLSFYCQNRFSKTAEPFADEDVLFFKPRKGENDLLPDARATKNPQTYDLKVSDRKFIIVVDSCMQEFSKRLGLSKAMDTHLHAITRTFLSLEKSLGYFEDYTTEALVVAFSYIAITGCKKTISLAAVYDVYQEMGFLSSWYLYEDRLPPVTIEDLVQVSIIKTYNSILPAVMRNHRPHRKTSTPSTPTAATPTQPPAEHKGTKYILSPLSGRMSQILPVDTSASRRVLFTEDPSTNHHSTDHSAPHQTPDST</sequence>
<dbReference type="AlphaFoldDB" id="A0A177EC78"/>
<gene>
    <name evidence="2" type="ORF">NEDG_00561</name>
</gene>
<keyword evidence="3" id="KW-1185">Reference proteome</keyword>
<dbReference type="RefSeq" id="XP_067544076.1">
    <property type="nucleotide sequence ID" value="XM_067687979.1"/>
</dbReference>
<feature type="region of interest" description="Disordered" evidence="1">
    <location>
        <begin position="374"/>
        <end position="404"/>
    </location>
</feature>
<comment type="caution">
    <text evidence="2">The sequence shown here is derived from an EMBL/GenBank/DDBJ whole genome shotgun (WGS) entry which is preliminary data.</text>
</comment>
<dbReference type="Proteomes" id="UP000185944">
    <property type="component" value="Unassembled WGS sequence"/>
</dbReference>
<feature type="compositionally biased region" description="Low complexity" evidence="1">
    <location>
        <begin position="384"/>
        <end position="394"/>
    </location>
</feature>
<dbReference type="OrthoDB" id="2194426at2759"/>
<reference evidence="2 3" key="1">
    <citation type="submission" date="2016-02" db="EMBL/GenBank/DDBJ databases">
        <title>Discovery of a natural microsporidian pathogen with a broad tissue tropism in Caenorhabditis elegans.</title>
        <authorList>
            <person name="Luallen R.J."/>
            <person name="Reinke A.W."/>
            <person name="Tong L."/>
            <person name="Botts M.R."/>
            <person name="Felix M.-A."/>
            <person name="Troemel E.R."/>
        </authorList>
    </citation>
    <scope>NUCLEOTIDE SEQUENCE [LARGE SCALE GENOMIC DNA]</scope>
    <source>
        <strain evidence="2 3">JUm2807</strain>
    </source>
</reference>
<dbReference type="GeneID" id="93646911"/>
<organism evidence="2 3">
    <name type="scientific">Nematocida displodere</name>
    <dbReference type="NCBI Taxonomy" id="1805483"/>
    <lineage>
        <taxon>Eukaryota</taxon>
        <taxon>Fungi</taxon>
        <taxon>Fungi incertae sedis</taxon>
        <taxon>Microsporidia</taxon>
        <taxon>Nematocida</taxon>
    </lineage>
</organism>
<evidence type="ECO:0000313" key="3">
    <source>
        <dbReference type="Proteomes" id="UP000185944"/>
    </source>
</evidence>
<accession>A0A177EC78</accession>
<name>A0A177EC78_9MICR</name>
<proteinExistence type="predicted"/>
<dbReference type="VEuPathDB" id="MicrosporidiaDB:NEDG_00561"/>
<protein>
    <submittedName>
        <fullName evidence="2">Uncharacterized protein</fullName>
    </submittedName>
</protein>
<dbReference type="EMBL" id="LTDL01000040">
    <property type="protein sequence ID" value="OAG29428.1"/>
    <property type="molecule type" value="Genomic_DNA"/>
</dbReference>
<feature type="region of interest" description="Disordered" evidence="1">
    <location>
        <begin position="426"/>
        <end position="454"/>
    </location>
</feature>
<evidence type="ECO:0000256" key="1">
    <source>
        <dbReference type="SAM" id="MobiDB-lite"/>
    </source>
</evidence>
<evidence type="ECO:0000313" key="2">
    <source>
        <dbReference type="EMBL" id="OAG29428.1"/>
    </source>
</evidence>
<feature type="compositionally biased region" description="Basic and acidic residues" evidence="1">
    <location>
        <begin position="436"/>
        <end position="446"/>
    </location>
</feature>